<evidence type="ECO:0000256" key="6">
    <source>
        <dbReference type="RuleBase" id="RU000553"/>
    </source>
</evidence>
<evidence type="ECO:0000313" key="9">
    <source>
        <dbReference type="EMBL" id="TCK08807.1"/>
    </source>
</evidence>
<dbReference type="NCBIfam" id="NF011022">
    <property type="entry name" value="PRK14451.1"/>
    <property type="match status" value="1"/>
</dbReference>
<feature type="active site" evidence="5">
    <location>
        <position position="38"/>
    </location>
</feature>
<dbReference type="GO" id="GO:0003998">
    <property type="term" value="F:acylphosphatase activity"/>
    <property type="evidence" value="ECO:0007669"/>
    <property type="project" value="UniProtKB-EC"/>
</dbReference>
<evidence type="ECO:0000256" key="3">
    <source>
        <dbReference type="ARBA" id="ARBA00015991"/>
    </source>
</evidence>
<evidence type="ECO:0000256" key="4">
    <source>
        <dbReference type="ARBA" id="ARBA00047645"/>
    </source>
</evidence>
<protein>
    <recommendedName>
        <fullName evidence="3 5">Acylphosphatase</fullName>
        <ecNumber evidence="2 5">3.6.1.7</ecNumber>
    </recommendedName>
</protein>
<dbReference type="Proteomes" id="UP000294546">
    <property type="component" value="Unassembled WGS sequence"/>
</dbReference>
<evidence type="ECO:0000256" key="2">
    <source>
        <dbReference type="ARBA" id="ARBA00012150"/>
    </source>
</evidence>
<comment type="catalytic activity">
    <reaction evidence="4 5 6">
        <text>an acyl phosphate + H2O = a carboxylate + phosphate + H(+)</text>
        <dbReference type="Rhea" id="RHEA:14965"/>
        <dbReference type="ChEBI" id="CHEBI:15377"/>
        <dbReference type="ChEBI" id="CHEBI:15378"/>
        <dbReference type="ChEBI" id="CHEBI:29067"/>
        <dbReference type="ChEBI" id="CHEBI:43474"/>
        <dbReference type="ChEBI" id="CHEBI:59918"/>
        <dbReference type="EC" id="3.6.1.7"/>
    </reaction>
</comment>
<dbReference type="Gene3D" id="3.30.70.100">
    <property type="match status" value="1"/>
</dbReference>
<reference evidence="9 10" key="1">
    <citation type="submission" date="2019-03" db="EMBL/GenBank/DDBJ databases">
        <title>Genomic Encyclopedia of Archaeal and Bacterial Type Strains, Phase II (KMG-II): from individual species to whole genera.</title>
        <authorList>
            <person name="Goeker M."/>
        </authorList>
    </citation>
    <scope>NUCLEOTIDE SEQUENCE [LARGE SCALE GENOMIC DNA]</scope>
    <source>
        <strain evidence="9 10">DSM 27697</strain>
    </source>
</reference>
<dbReference type="PROSITE" id="PS00151">
    <property type="entry name" value="ACYLPHOSPHATASE_2"/>
    <property type="match status" value="1"/>
</dbReference>
<evidence type="ECO:0000256" key="7">
    <source>
        <dbReference type="RuleBase" id="RU004168"/>
    </source>
</evidence>
<dbReference type="PROSITE" id="PS00150">
    <property type="entry name" value="ACYLPHOSPHATASE_1"/>
    <property type="match status" value="1"/>
</dbReference>
<dbReference type="InterPro" id="IPR001792">
    <property type="entry name" value="Acylphosphatase-like_dom"/>
</dbReference>
<dbReference type="PRINTS" id="PR00112">
    <property type="entry name" value="ACYLPHPHTASE"/>
</dbReference>
<accession>A0A4R1GK78</accession>
<dbReference type="InterPro" id="IPR036046">
    <property type="entry name" value="Acylphosphatase-like_dom_sf"/>
</dbReference>
<comment type="caution">
    <text evidence="9">The sequence shown here is derived from an EMBL/GenBank/DDBJ whole genome shotgun (WGS) entry which is preliminary data.</text>
</comment>
<evidence type="ECO:0000313" key="10">
    <source>
        <dbReference type="Proteomes" id="UP000294546"/>
    </source>
</evidence>
<dbReference type="EMBL" id="SMFU01000007">
    <property type="protein sequence ID" value="TCK08807.1"/>
    <property type="molecule type" value="Genomic_DNA"/>
</dbReference>
<comment type="similarity">
    <text evidence="1 7">Belongs to the acylphosphatase family.</text>
</comment>
<sequence>MSEVCARVKVSGRVQGVSFRRFTQQQAQALGVTGWVRNLVDGRVEAMICGEQSDVERMLTALRTGPDYAQVDKLESETLPMQSFHGFIIRYDQ</sequence>
<organism evidence="9 10">
    <name type="scientific">Marinobacterium mangrovicola</name>
    <dbReference type="NCBI Taxonomy" id="1476959"/>
    <lineage>
        <taxon>Bacteria</taxon>
        <taxon>Pseudomonadati</taxon>
        <taxon>Pseudomonadota</taxon>
        <taxon>Gammaproteobacteria</taxon>
        <taxon>Oceanospirillales</taxon>
        <taxon>Oceanospirillaceae</taxon>
        <taxon>Marinobacterium</taxon>
    </lineage>
</organism>
<dbReference type="OrthoDB" id="5295388at2"/>
<evidence type="ECO:0000256" key="5">
    <source>
        <dbReference type="PROSITE-ProRule" id="PRU00520"/>
    </source>
</evidence>
<name>A0A4R1GK78_9GAMM</name>
<proteinExistence type="inferred from homology"/>
<dbReference type="EC" id="3.6.1.7" evidence="2 5"/>
<dbReference type="RefSeq" id="WP_132288083.1">
    <property type="nucleotide sequence ID" value="NZ_SMFU01000007.1"/>
</dbReference>
<dbReference type="PROSITE" id="PS51160">
    <property type="entry name" value="ACYLPHOSPHATASE_3"/>
    <property type="match status" value="1"/>
</dbReference>
<dbReference type="PANTHER" id="PTHR47268">
    <property type="entry name" value="ACYLPHOSPHATASE"/>
    <property type="match status" value="1"/>
</dbReference>
<keyword evidence="5 6" id="KW-0378">Hydrolase</keyword>
<feature type="domain" description="Acylphosphatase-like" evidence="8">
    <location>
        <begin position="5"/>
        <end position="91"/>
    </location>
</feature>
<evidence type="ECO:0000259" key="8">
    <source>
        <dbReference type="PROSITE" id="PS51160"/>
    </source>
</evidence>
<dbReference type="SUPFAM" id="SSF54975">
    <property type="entry name" value="Acylphosphatase/BLUF domain-like"/>
    <property type="match status" value="1"/>
</dbReference>
<dbReference type="AlphaFoldDB" id="A0A4R1GK78"/>
<feature type="active site" evidence="5">
    <location>
        <position position="20"/>
    </location>
</feature>
<dbReference type="PANTHER" id="PTHR47268:SF4">
    <property type="entry name" value="ACYLPHOSPHATASE"/>
    <property type="match status" value="1"/>
</dbReference>
<dbReference type="Pfam" id="PF00708">
    <property type="entry name" value="Acylphosphatase"/>
    <property type="match status" value="1"/>
</dbReference>
<dbReference type="InterPro" id="IPR020456">
    <property type="entry name" value="Acylphosphatase"/>
</dbReference>
<gene>
    <name evidence="9" type="ORF">CLV83_0900</name>
</gene>
<keyword evidence="10" id="KW-1185">Reference proteome</keyword>
<evidence type="ECO:0000256" key="1">
    <source>
        <dbReference type="ARBA" id="ARBA00005614"/>
    </source>
</evidence>
<dbReference type="InterPro" id="IPR017968">
    <property type="entry name" value="Acylphosphatase_CS"/>
</dbReference>